<evidence type="ECO:0000313" key="5">
    <source>
        <dbReference type="Proteomes" id="UP000178735"/>
    </source>
</evidence>
<comment type="caution">
    <text evidence="4">The sequence shown here is derived from an EMBL/GenBank/DDBJ whole genome shotgun (WGS) entry which is preliminary data.</text>
</comment>
<proteinExistence type="predicted"/>
<sequence length="254" mass="27610">MKKTSLLMVLAFMACFYASTFYFTAAAEEAKPCASLTSVSGPIKYSGANSQDFILYNPDVAKLLKLMDRDRILTGDYTVAELLVAGAARIAIREKSEVQVGFNNLRIKNGDIWVNYKPSKTGDKLTFKVFTPAGTLGIRGTSFGVRVAEITGDTSVKVTEGLVSFETPDGAQNVFISRGEELTVKPGEKPGTPSKIKAGEEPSGRGETIRKNIPADENKHAKPKYNGRGSGKNSMNIRELYNDMSGYSVEIIDK</sequence>
<gene>
    <name evidence="4" type="ORF">A2008_02330</name>
</gene>
<keyword evidence="2" id="KW-0732">Signal</keyword>
<evidence type="ECO:0000259" key="3">
    <source>
        <dbReference type="Pfam" id="PF04773"/>
    </source>
</evidence>
<dbReference type="Pfam" id="PF04773">
    <property type="entry name" value="FecR"/>
    <property type="match status" value="1"/>
</dbReference>
<dbReference type="PANTHER" id="PTHR38731">
    <property type="entry name" value="LIPL45-RELATED LIPOPROTEIN-RELATED"/>
    <property type="match status" value="1"/>
</dbReference>
<accession>A0A1F7X093</accession>
<organism evidence="4 5">
    <name type="scientific">Candidatus Wallbacteria bacterium GWC2_49_35</name>
    <dbReference type="NCBI Taxonomy" id="1817813"/>
    <lineage>
        <taxon>Bacteria</taxon>
        <taxon>Candidatus Walliibacteriota</taxon>
    </lineage>
</organism>
<dbReference type="Gene3D" id="2.60.120.1440">
    <property type="match status" value="1"/>
</dbReference>
<feature type="compositionally biased region" description="Basic and acidic residues" evidence="1">
    <location>
        <begin position="197"/>
        <end position="220"/>
    </location>
</feature>
<evidence type="ECO:0000256" key="1">
    <source>
        <dbReference type="SAM" id="MobiDB-lite"/>
    </source>
</evidence>
<reference evidence="4 5" key="1">
    <citation type="journal article" date="2016" name="Nat. Commun.">
        <title>Thousands of microbial genomes shed light on interconnected biogeochemical processes in an aquifer system.</title>
        <authorList>
            <person name="Anantharaman K."/>
            <person name="Brown C.T."/>
            <person name="Hug L.A."/>
            <person name="Sharon I."/>
            <person name="Castelle C.J."/>
            <person name="Probst A.J."/>
            <person name="Thomas B.C."/>
            <person name="Singh A."/>
            <person name="Wilkins M.J."/>
            <person name="Karaoz U."/>
            <person name="Brodie E.L."/>
            <person name="Williams K.H."/>
            <person name="Hubbard S.S."/>
            <person name="Banfield J.F."/>
        </authorList>
    </citation>
    <scope>NUCLEOTIDE SEQUENCE [LARGE SCALE GENOMIC DNA]</scope>
</reference>
<feature type="region of interest" description="Disordered" evidence="1">
    <location>
        <begin position="185"/>
        <end position="235"/>
    </location>
</feature>
<name>A0A1F7X093_9BACT</name>
<protein>
    <recommendedName>
        <fullName evidence="3">FecR protein domain-containing protein</fullName>
    </recommendedName>
</protein>
<dbReference type="AlphaFoldDB" id="A0A1F7X093"/>
<dbReference type="Proteomes" id="UP000178735">
    <property type="component" value="Unassembled WGS sequence"/>
</dbReference>
<dbReference type="PROSITE" id="PS51257">
    <property type="entry name" value="PROKAR_LIPOPROTEIN"/>
    <property type="match status" value="1"/>
</dbReference>
<evidence type="ECO:0000256" key="2">
    <source>
        <dbReference type="SAM" id="SignalP"/>
    </source>
</evidence>
<dbReference type="EMBL" id="MGFH01000037">
    <property type="protein sequence ID" value="OGM07725.1"/>
    <property type="molecule type" value="Genomic_DNA"/>
</dbReference>
<dbReference type="InterPro" id="IPR006860">
    <property type="entry name" value="FecR"/>
</dbReference>
<feature type="chain" id="PRO_5009533671" description="FecR protein domain-containing protein" evidence="2">
    <location>
        <begin position="26"/>
        <end position="254"/>
    </location>
</feature>
<feature type="domain" description="FecR protein" evidence="3">
    <location>
        <begin position="70"/>
        <end position="163"/>
    </location>
</feature>
<feature type="signal peptide" evidence="2">
    <location>
        <begin position="1"/>
        <end position="25"/>
    </location>
</feature>
<dbReference type="STRING" id="1817813.A2008_02330"/>
<evidence type="ECO:0000313" key="4">
    <source>
        <dbReference type="EMBL" id="OGM07725.1"/>
    </source>
</evidence>